<proteinExistence type="predicted"/>
<evidence type="ECO:0000313" key="4">
    <source>
        <dbReference type="Proteomes" id="UP001282288"/>
    </source>
</evidence>
<dbReference type="Proteomes" id="UP001282288">
    <property type="component" value="Unassembled WGS sequence"/>
</dbReference>
<sequence length="141" mass="15237">MTSRSPRPRSQRQRLDVVVTSVVTKRLGALPVAAEFLRRVDVAGIVDGLRPPDSRADLTHGQVIDVLVANRLTAPAPLFRVGDWAYSCEAVKGLGGGRCVSRLVHRRVSSVSCSGLRRSVALSRPAVAAKCLLRDTIGTRR</sequence>
<dbReference type="AlphaFoldDB" id="A0AAP6BGM9"/>
<dbReference type="GeneID" id="69807830"/>
<evidence type="ECO:0000313" key="3">
    <source>
        <dbReference type="Proteomes" id="UP001272987"/>
    </source>
</evidence>
<evidence type="ECO:0000313" key="2">
    <source>
        <dbReference type="EMBL" id="MDX3021713.1"/>
    </source>
</evidence>
<dbReference type="EMBL" id="JARAWC010000027">
    <property type="protein sequence ID" value="MDX2964102.1"/>
    <property type="molecule type" value="Genomic_DNA"/>
</dbReference>
<name>A0AAP6BGM9_9ACTN</name>
<evidence type="ECO:0000313" key="1">
    <source>
        <dbReference type="EMBL" id="MDX2964102.1"/>
    </source>
</evidence>
<protein>
    <submittedName>
        <fullName evidence="1">DUF4277 domain-containing protein</fullName>
    </submittedName>
</protein>
<dbReference type="EMBL" id="JARAWP010000017">
    <property type="protein sequence ID" value="MDX3021713.1"/>
    <property type="molecule type" value="Genomic_DNA"/>
</dbReference>
<gene>
    <name evidence="1" type="ORF">PV399_30945</name>
    <name evidence="2" type="ORF">PV666_28015</name>
</gene>
<accession>A0AAP6BGM9</accession>
<dbReference type="Proteomes" id="UP001272987">
    <property type="component" value="Unassembled WGS sequence"/>
</dbReference>
<dbReference type="RefSeq" id="WP_107308636.1">
    <property type="nucleotide sequence ID" value="NZ_CP122369.1"/>
</dbReference>
<organism evidence="1 4">
    <name type="scientific">Streptomyces acidiscabies</name>
    <dbReference type="NCBI Taxonomy" id="42234"/>
    <lineage>
        <taxon>Bacteria</taxon>
        <taxon>Bacillati</taxon>
        <taxon>Actinomycetota</taxon>
        <taxon>Actinomycetes</taxon>
        <taxon>Kitasatosporales</taxon>
        <taxon>Streptomycetaceae</taxon>
        <taxon>Streptomyces</taxon>
    </lineage>
</organism>
<keyword evidence="3" id="KW-1185">Reference proteome</keyword>
<reference evidence="1 3" key="1">
    <citation type="journal article" date="2023" name="Microb. Genom.">
        <title>Mesoterricola silvestris gen. nov., sp. nov., Mesoterricola sediminis sp. nov., Geothrix oryzae sp. nov., Geothrix edaphica sp. nov., Geothrix rubra sp. nov., and Geothrix limicola sp. nov., six novel members of Acidobacteriota isolated from soils.</title>
        <authorList>
            <person name="Weisberg A.J."/>
            <person name="Pearce E."/>
            <person name="Kramer C.G."/>
            <person name="Chang J.H."/>
            <person name="Clarke C.R."/>
        </authorList>
    </citation>
    <scope>NUCLEOTIDE SEQUENCE</scope>
    <source>
        <strain evidence="2 3">NB05-1H</strain>
        <strain evidence="1">NRRL_B-16521</strain>
    </source>
</reference>
<comment type="caution">
    <text evidence="1">The sequence shown here is derived from an EMBL/GenBank/DDBJ whole genome shotgun (WGS) entry which is preliminary data.</text>
</comment>